<name>A0A9W6ZRC2_9STRA</name>
<reference evidence="3" key="1">
    <citation type="journal article" date="2023" name="Commun. Biol.">
        <title>Genome analysis of Parmales, the sister group of diatoms, reveals the evolutionary specialization of diatoms from phago-mixotrophs to photoautotrophs.</title>
        <authorList>
            <person name="Ban H."/>
            <person name="Sato S."/>
            <person name="Yoshikawa S."/>
            <person name="Yamada K."/>
            <person name="Nakamura Y."/>
            <person name="Ichinomiya M."/>
            <person name="Sato N."/>
            <person name="Blanc-Mathieu R."/>
            <person name="Endo H."/>
            <person name="Kuwata A."/>
            <person name="Ogata H."/>
        </authorList>
    </citation>
    <scope>NUCLEOTIDE SEQUENCE [LARGE SCALE GENOMIC DNA]</scope>
</reference>
<feature type="compositionally biased region" description="Polar residues" evidence="1">
    <location>
        <begin position="1"/>
        <end position="10"/>
    </location>
</feature>
<feature type="region of interest" description="Disordered" evidence="1">
    <location>
        <begin position="138"/>
        <end position="166"/>
    </location>
</feature>
<protein>
    <submittedName>
        <fullName evidence="2">Uncharacterized protein</fullName>
    </submittedName>
</protein>
<evidence type="ECO:0000313" key="2">
    <source>
        <dbReference type="EMBL" id="GMH57921.1"/>
    </source>
</evidence>
<comment type="caution">
    <text evidence="2">The sequence shown here is derived from an EMBL/GenBank/DDBJ whole genome shotgun (WGS) entry which is preliminary data.</text>
</comment>
<feature type="compositionally biased region" description="Low complexity" evidence="1">
    <location>
        <begin position="191"/>
        <end position="201"/>
    </location>
</feature>
<organism evidence="2 3">
    <name type="scientific">Triparma laevis f. inornata</name>
    <dbReference type="NCBI Taxonomy" id="1714386"/>
    <lineage>
        <taxon>Eukaryota</taxon>
        <taxon>Sar</taxon>
        <taxon>Stramenopiles</taxon>
        <taxon>Ochrophyta</taxon>
        <taxon>Bolidophyceae</taxon>
        <taxon>Parmales</taxon>
        <taxon>Triparmaceae</taxon>
        <taxon>Triparma</taxon>
    </lineage>
</organism>
<gene>
    <name evidence="2" type="ORF">TL16_g02498</name>
</gene>
<proteinExistence type="predicted"/>
<dbReference type="Proteomes" id="UP001162640">
    <property type="component" value="Unassembled WGS sequence"/>
</dbReference>
<dbReference type="AlphaFoldDB" id="A0A9W6ZRC2"/>
<feature type="compositionally biased region" description="Low complexity" evidence="1">
    <location>
        <begin position="228"/>
        <end position="241"/>
    </location>
</feature>
<evidence type="ECO:0000256" key="1">
    <source>
        <dbReference type="SAM" id="MobiDB-lite"/>
    </source>
</evidence>
<sequence length="312" mass="34475">MVKFNSTAHSHVQLDGPPANPNDLPGSITFKTSSQRGTFHGTYNKDRARDQKVKDLLMEIERESALRHAASQKNGKNADAKARIMQRQVQKKKKREKAIEKKDRRESWAGNFGFGARLPEYKAEEDRYCPLAQARRFNRTTQKTDPESGAQLSPPRGVTMFKPTTTTHTNLQPTILASATMGLSGGYDEFASPNSSPSNANTKQTNNIFSKTGPLPAIPQAQDPPTPTLQTSSPQTSSPPQADVTISFQSAYENEDALEIVKLILSREKLVSELKSIIEGSEAELAVLRASGHENKAKFPREAFDTSLHDIR</sequence>
<feature type="region of interest" description="Disordered" evidence="1">
    <location>
        <begin position="1"/>
        <end position="47"/>
    </location>
</feature>
<accession>A0A9W6ZRC2</accession>
<feature type="region of interest" description="Disordered" evidence="1">
    <location>
        <begin position="188"/>
        <end position="242"/>
    </location>
</feature>
<evidence type="ECO:0000313" key="3">
    <source>
        <dbReference type="Proteomes" id="UP001162640"/>
    </source>
</evidence>
<dbReference type="EMBL" id="BLQM01000061">
    <property type="protein sequence ID" value="GMH57921.1"/>
    <property type="molecule type" value="Genomic_DNA"/>
</dbReference>